<protein>
    <submittedName>
        <fullName evidence="1">Uncharacterized protein</fullName>
    </submittedName>
</protein>
<name>A0A6A7AS55_9PLEO</name>
<organism evidence="1 2">
    <name type="scientific">Plenodomus tracheiphilus IPT5</name>
    <dbReference type="NCBI Taxonomy" id="1408161"/>
    <lineage>
        <taxon>Eukaryota</taxon>
        <taxon>Fungi</taxon>
        <taxon>Dikarya</taxon>
        <taxon>Ascomycota</taxon>
        <taxon>Pezizomycotina</taxon>
        <taxon>Dothideomycetes</taxon>
        <taxon>Pleosporomycetidae</taxon>
        <taxon>Pleosporales</taxon>
        <taxon>Pleosporineae</taxon>
        <taxon>Leptosphaeriaceae</taxon>
        <taxon>Plenodomus</taxon>
    </lineage>
</organism>
<evidence type="ECO:0000313" key="1">
    <source>
        <dbReference type="EMBL" id="KAF2846140.1"/>
    </source>
</evidence>
<sequence>MKRWREREREREYTYPTPFFIFLSLTRRLGKRMHAYDTLDRTYYPTIHFCLTLVFPSLMTGKPFHSEGIFFSSLSQVILFFFLSRKHPFYSFPASWTHRGGLLRRQDS</sequence>
<keyword evidence="2" id="KW-1185">Reference proteome</keyword>
<evidence type="ECO:0000313" key="2">
    <source>
        <dbReference type="Proteomes" id="UP000799423"/>
    </source>
</evidence>
<dbReference type="Proteomes" id="UP000799423">
    <property type="component" value="Unassembled WGS sequence"/>
</dbReference>
<dbReference type="AlphaFoldDB" id="A0A6A7AS55"/>
<dbReference type="EMBL" id="MU006338">
    <property type="protein sequence ID" value="KAF2846140.1"/>
    <property type="molecule type" value="Genomic_DNA"/>
</dbReference>
<accession>A0A6A7AS55</accession>
<reference evidence="1" key="1">
    <citation type="submission" date="2020-01" db="EMBL/GenBank/DDBJ databases">
        <authorList>
            <consortium name="DOE Joint Genome Institute"/>
            <person name="Haridas S."/>
            <person name="Albert R."/>
            <person name="Binder M."/>
            <person name="Bloem J."/>
            <person name="Labutti K."/>
            <person name="Salamov A."/>
            <person name="Andreopoulos B."/>
            <person name="Baker S.E."/>
            <person name="Barry K."/>
            <person name="Bills G."/>
            <person name="Bluhm B.H."/>
            <person name="Cannon C."/>
            <person name="Castanera R."/>
            <person name="Culley D.E."/>
            <person name="Daum C."/>
            <person name="Ezra D."/>
            <person name="Gonzalez J.B."/>
            <person name="Henrissat B."/>
            <person name="Kuo A."/>
            <person name="Liang C."/>
            <person name="Lipzen A."/>
            <person name="Lutzoni F."/>
            <person name="Magnuson J."/>
            <person name="Mondo S."/>
            <person name="Nolan M."/>
            <person name="Ohm R."/>
            <person name="Pangilinan J."/>
            <person name="Park H.-J."/>
            <person name="Ramirez L."/>
            <person name="Alfaro M."/>
            <person name="Sun H."/>
            <person name="Tritt A."/>
            <person name="Yoshinaga Y."/>
            <person name="Zwiers L.-H."/>
            <person name="Turgeon B.G."/>
            <person name="Goodwin S.B."/>
            <person name="Spatafora J.W."/>
            <person name="Crous P.W."/>
            <person name="Grigoriev I.V."/>
        </authorList>
    </citation>
    <scope>NUCLEOTIDE SEQUENCE</scope>
    <source>
        <strain evidence="1">IPT5</strain>
    </source>
</reference>
<gene>
    <name evidence="1" type="ORF">T440DRAFT_249066</name>
</gene>
<proteinExistence type="predicted"/>